<sequence>MKAYMLFALLSLYIIQLYVINIEKSIVISAFYSFLSSENQWSLFF</sequence>
<dbReference type="Proteomes" id="UP000003874">
    <property type="component" value="Unassembled WGS sequence"/>
</dbReference>
<proteinExistence type="predicted"/>
<dbReference type="HOGENOM" id="CLU_3220225_0_0_10"/>
<accession>E6MQG3</accession>
<dbReference type="EMBL" id="AEQO01000144">
    <property type="protein sequence ID" value="EFV04120.1"/>
    <property type="molecule type" value="Genomic_DNA"/>
</dbReference>
<dbReference type="STRING" id="888832.HMPREF9420_1731"/>
<keyword evidence="2" id="KW-1185">Reference proteome</keyword>
<dbReference type="AlphaFoldDB" id="E6MQG3"/>
<evidence type="ECO:0000313" key="2">
    <source>
        <dbReference type="Proteomes" id="UP000003874"/>
    </source>
</evidence>
<organism evidence="1 2">
    <name type="scientific">Segatella salivae DSM 15606</name>
    <dbReference type="NCBI Taxonomy" id="888832"/>
    <lineage>
        <taxon>Bacteria</taxon>
        <taxon>Pseudomonadati</taxon>
        <taxon>Bacteroidota</taxon>
        <taxon>Bacteroidia</taxon>
        <taxon>Bacteroidales</taxon>
        <taxon>Prevotellaceae</taxon>
        <taxon>Segatella</taxon>
    </lineage>
</organism>
<evidence type="ECO:0000313" key="1">
    <source>
        <dbReference type="EMBL" id="EFV04120.1"/>
    </source>
</evidence>
<reference evidence="1 2" key="1">
    <citation type="submission" date="2010-12" db="EMBL/GenBank/DDBJ databases">
        <authorList>
            <person name="Muzny D."/>
            <person name="Qin X."/>
            <person name="Deng J."/>
            <person name="Jiang H."/>
            <person name="Liu Y."/>
            <person name="Qu J."/>
            <person name="Song X.-Z."/>
            <person name="Zhang L."/>
            <person name="Thornton R."/>
            <person name="Coyle M."/>
            <person name="Francisco L."/>
            <person name="Jackson L."/>
            <person name="Javaid M."/>
            <person name="Korchina V."/>
            <person name="Kovar C."/>
            <person name="Mata R."/>
            <person name="Mathew T."/>
            <person name="Ngo R."/>
            <person name="Nguyen L."/>
            <person name="Nguyen N."/>
            <person name="Okwuonu G."/>
            <person name="Ongeri F."/>
            <person name="Pham C."/>
            <person name="Simmons D."/>
            <person name="Wilczek-Boney K."/>
            <person name="Hale W."/>
            <person name="Jakkamsetti A."/>
            <person name="Pham P."/>
            <person name="Ruth R."/>
            <person name="San Lucas F."/>
            <person name="Warren J."/>
            <person name="Zhang J."/>
            <person name="Zhao Z."/>
            <person name="Zhou C."/>
            <person name="Zhu D."/>
            <person name="Lee S."/>
            <person name="Bess C."/>
            <person name="Blankenburg K."/>
            <person name="Forbes L."/>
            <person name="Fu Q."/>
            <person name="Gubbala S."/>
            <person name="Hirani K."/>
            <person name="Jayaseelan J.C."/>
            <person name="Lara F."/>
            <person name="Munidasa M."/>
            <person name="Palculict T."/>
            <person name="Patil S."/>
            <person name="Pu L.-L."/>
            <person name="Saada N."/>
            <person name="Tang L."/>
            <person name="Weissenberger G."/>
            <person name="Zhu Y."/>
            <person name="Hemphill L."/>
            <person name="Shang Y."/>
            <person name="Youmans B."/>
            <person name="Ayvaz T."/>
            <person name="Ross M."/>
            <person name="Santibanez J."/>
            <person name="Aqrawi P."/>
            <person name="Gross S."/>
            <person name="Joshi V."/>
            <person name="Fowler G."/>
            <person name="Nazareth L."/>
            <person name="Reid J."/>
            <person name="Worley K."/>
            <person name="Petrosino J."/>
            <person name="Highlander S."/>
            <person name="Gibbs R."/>
        </authorList>
    </citation>
    <scope>NUCLEOTIDE SEQUENCE [LARGE SCALE GENOMIC DNA]</scope>
    <source>
        <strain evidence="1 2">DSM 15606</strain>
    </source>
</reference>
<comment type="caution">
    <text evidence="1">The sequence shown here is derived from an EMBL/GenBank/DDBJ whole genome shotgun (WGS) entry which is preliminary data.</text>
</comment>
<name>E6MQG3_9BACT</name>
<gene>
    <name evidence="1" type="ORF">HMPREF9420_1731</name>
</gene>
<protein>
    <submittedName>
        <fullName evidence="1">Uncharacterized protein</fullName>
    </submittedName>
</protein>